<comment type="caution">
    <text evidence="5">Lacks conserved residue(s) required for the propagation of feature annotation.</text>
</comment>
<organism evidence="7 8">
    <name type="scientific">Blastopirellula marina</name>
    <dbReference type="NCBI Taxonomy" id="124"/>
    <lineage>
        <taxon>Bacteria</taxon>
        <taxon>Pseudomonadati</taxon>
        <taxon>Planctomycetota</taxon>
        <taxon>Planctomycetia</taxon>
        <taxon>Pirellulales</taxon>
        <taxon>Pirellulaceae</taxon>
        <taxon>Blastopirellula</taxon>
    </lineage>
</organism>
<dbReference type="EMBL" id="PUIA01000051">
    <property type="protein sequence ID" value="PQO27958.1"/>
    <property type="molecule type" value="Genomic_DNA"/>
</dbReference>
<dbReference type="SUPFAM" id="SSF54713">
    <property type="entry name" value="Elongation factor Ts (EF-Ts), dimerisation domain"/>
    <property type="match status" value="2"/>
</dbReference>
<comment type="similarity">
    <text evidence="1 5">Belongs to the EF-Ts family.</text>
</comment>
<evidence type="ECO:0000256" key="5">
    <source>
        <dbReference type="HAMAP-Rule" id="MF_00050"/>
    </source>
</evidence>
<protein>
    <recommendedName>
        <fullName evidence="2 5">Elongation factor Ts</fullName>
        <shortName evidence="5">EF-Ts</shortName>
    </recommendedName>
</protein>
<dbReference type="HAMAP" id="MF_00050">
    <property type="entry name" value="EF_Ts"/>
    <property type="match status" value="1"/>
</dbReference>
<keyword evidence="3 5" id="KW-0251">Elongation factor</keyword>
<comment type="caution">
    <text evidence="7">The sequence shown here is derived from an EMBL/GenBank/DDBJ whole genome shotgun (WGS) entry which is preliminary data.</text>
</comment>
<dbReference type="RefSeq" id="WP_105355493.1">
    <property type="nucleotide sequence ID" value="NZ_PUIA01000051.1"/>
</dbReference>
<name>A0A2S8F737_9BACT</name>
<accession>A0A2S8F737</accession>
<feature type="domain" description="Translation elongation factor EFTs/EF1B dimerisation" evidence="6">
    <location>
        <begin position="71"/>
        <end position="275"/>
    </location>
</feature>
<dbReference type="NCBIfam" id="TIGR00116">
    <property type="entry name" value="tsf"/>
    <property type="match status" value="1"/>
</dbReference>
<dbReference type="InterPro" id="IPR001816">
    <property type="entry name" value="Transl_elong_EFTs/EF1B"/>
</dbReference>
<dbReference type="Gene3D" id="1.10.286.20">
    <property type="match status" value="1"/>
</dbReference>
<evidence type="ECO:0000259" key="6">
    <source>
        <dbReference type="Pfam" id="PF00889"/>
    </source>
</evidence>
<evidence type="ECO:0000313" key="8">
    <source>
        <dbReference type="Proteomes" id="UP000240009"/>
    </source>
</evidence>
<dbReference type="CDD" id="cd14275">
    <property type="entry name" value="UBA_EF-Ts"/>
    <property type="match status" value="1"/>
</dbReference>
<evidence type="ECO:0000313" key="7">
    <source>
        <dbReference type="EMBL" id="PQO27958.1"/>
    </source>
</evidence>
<dbReference type="InterPro" id="IPR009060">
    <property type="entry name" value="UBA-like_sf"/>
</dbReference>
<dbReference type="Proteomes" id="UP000240009">
    <property type="component" value="Unassembled WGS sequence"/>
</dbReference>
<sequence length="287" mass="31259">MTAITAGAVMALREKTGLPMMECKKALTESNGDEEKAILWLRENGKVKQLNRTDRTTEFGRVGIYTDGEKGAMVEFKCESAPVTQLEEFIALANDLAKVYAETPSVTTAEELLAQPSTIKPGTTLGDLKDDMFNRIREVFNVGRMVRVEGATGGYSHNSSTVSGVLVHVEGNNAEAVKDVAMHIAAMSPSVLSKEDIDPALADKERSILKAAAMNEDSSKPENIIDKMVEGRMRNFYAQVALLEQPFVKEPKQTVSKYAEENGVKILNFTHWVIGDDAAPSAESSEG</sequence>
<gene>
    <name evidence="5 7" type="primary">tsf</name>
    <name evidence="7" type="ORF">C5Y96_16395</name>
</gene>
<evidence type="ECO:0000256" key="4">
    <source>
        <dbReference type="ARBA" id="ARBA00022917"/>
    </source>
</evidence>
<comment type="function">
    <text evidence="5">Associates with the EF-Tu.GDP complex and induces the exchange of GDP to GTP. It remains bound to the aminoacyl-tRNA.EF-Tu.GTP complex up to the GTP hydrolysis stage on the ribosome.</text>
</comment>
<dbReference type="Pfam" id="PF00889">
    <property type="entry name" value="EF_TS"/>
    <property type="match status" value="1"/>
</dbReference>
<dbReference type="GO" id="GO:0005737">
    <property type="term" value="C:cytoplasm"/>
    <property type="evidence" value="ECO:0007669"/>
    <property type="project" value="UniProtKB-SubCell"/>
</dbReference>
<keyword evidence="5" id="KW-0963">Cytoplasm</keyword>
<comment type="subcellular location">
    <subcellularLocation>
        <location evidence="5">Cytoplasm</location>
    </subcellularLocation>
</comment>
<dbReference type="Gene3D" id="1.10.8.10">
    <property type="entry name" value="DNA helicase RuvA subunit, C-terminal domain"/>
    <property type="match status" value="1"/>
</dbReference>
<dbReference type="OrthoDB" id="9808348at2"/>
<evidence type="ECO:0000256" key="3">
    <source>
        <dbReference type="ARBA" id="ARBA00022768"/>
    </source>
</evidence>
<keyword evidence="4 5" id="KW-0648">Protein biosynthesis</keyword>
<dbReference type="SUPFAM" id="SSF46934">
    <property type="entry name" value="UBA-like"/>
    <property type="match status" value="1"/>
</dbReference>
<dbReference type="FunFam" id="1.10.8.10:FF:000001">
    <property type="entry name" value="Elongation factor Ts"/>
    <property type="match status" value="1"/>
</dbReference>
<dbReference type="AlphaFoldDB" id="A0A2S8F737"/>
<dbReference type="PANTHER" id="PTHR11741">
    <property type="entry name" value="ELONGATION FACTOR TS"/>
    <property type="match status" value="1"/>
</dbReference>
<dbReference type="InterPro" id="IPR036402">
    <property type="entry name" value="EF-Ts_dimer_sf"/>
</dbReference>
<evidence type="ECO:0000256" key="1">
    <source>
        <dbReference type="ARBA" id="ARBA00005532"/>
    </source>
</evidence>
<dbReference type="PANTHER" id="PTHR11741:SF0">
    <property type="entry name" value="ELONGATION FACTOR TS, MITOCHONDRIAL"/>
    <property type="match status" value="1"/>
</dbReference>
<reference evidence="7 8" key="1">
    <citation type="submission" date="2018-02" db="EMBL/GenBank/DDBJ databases">
        <title>Comparative genomes isolates from brazilian mangrove.</title>
        <authorList>
            <person name="Araujo J.E."/>
            <person name="Taketani R.G."/>
            <person name="Silva M.C.P."/>
            <person name="Loureco M.V."/>
            <person name="Andreote F.D."/>
        </authorList>
    </citation>
    <scope>NUCLEOTIDE SEQUENCE [LARGE SCALE GENOMIC DNA]</scope>
    <source>
        <strain evidence="7 8">HEX-2 MGV</strain>
    </source>
</reference>
<dbReference type="InterPro" id="IPR014039">
    <property type="entry name" value="Transl_elong_EFTs/EF1B_dimer"/>
</dbReference>
<dbReference type="GO" id="GO:0003746">
    <property type="term" value="F:translation elongation factor activity"/>
    <property type="evidence" value="ECO:0007669"/>
    <property type="project" value="UniProtKB-UniRule"/>
</dbReference>
<proteinExistence type="inferred from homology"/>
<dbReference type="Gene3D" id="3.30.479.20">
    <property type="entry name" value="Elongation factor Ts, dimerisation domain"/>
    <property type="match status" value="2"/>
</dbReference>
<evidence type="ECO:0000256" key="2">
    <source>
        <dbReference type="ARBA" id="ARBA00016956"/>
    </source>
</evidence>